<evidence type="ECO:0000313" key="1">
    <source>
        <dbReference type="EMBL" id="CAD7646078.1"/>
    </source>
</evidence>
<protein>
    <submittedName>
        <fullName evidence="1">Uncharacterized protein</fullName>
    </submittedName>
</protein>
<name>A0A7R9LQP2_9ACAR</name>
<dbReference type="Proteomes" id="UP000759131">
    <property type="component" value="Unassembled WGS sequence"/>
</dbReference>
<feature type="non-terminal residue" evidence="1">
    <location>
        <position position="1"/>
    </location>
</feature>
<organism evidence="1">
    <name type="scientific">Medioppia subpectinata</name>
    <dbReference type="NCBI Taxonomy" id="1979941"/>
    <lineage>
        <taxon>Eukaryota</taxon>
        <taxon>Metazoa</taxon>
        <taxon>Ecdysozoa</taxon>
        <taxon>Arthropoda</taxon>
        <taxon>Chelicerata</taxon>
        <taxon>Arachnida</taxon>
        <taxon>Acari</taxon>
        <taxon>Acariformes</taxon>
        <taxon>Sarcoptiformes</taxon>
        <taxon>Oribatida</taxon>
        <taxon>Brachypylina</taxon>
        <taxon>Oppioidea</taxon>
        <taxon>Oppiidae</taxon>
        <taxon>Medioppia</taxon>
    </lineage>
</organism>
<dbReference type="OrthoDB" id="6078042at2759"/>
<dbReference type="AlphaFoldDB" id="A0A7R9LQP2"/>
<dbReference type="EMBL" id="CAJPIZ010035861">
    <property type="protein sequence ID" value="CAG2120859.1"/>
    <property type="molecule type" value="Genomic_DNA"/>
</dbReference>
<accession>A0A7R9LQP2</accession>
<evidence type="ECO:0000313" key="2">
    <source>
        <dbReference type="Proteomes" id="UP000759131"/>
    </source>
</evidence>
<dbReference type="EMBL" id="OC890436">
    <property type="protein sequence ID" value="CAD7646078.1"/>
    <property type="molecule type" value="Genomic_DNA"/>
</dbReference>
<proteinExistence type="predicted"/>
<gene>
    <name evidence="1" type="ORF">OSB1V03_LOCUS20805</name>
</gene>
<keyword evidence="2" id="KW-1185">Reference proteome</keyword>
<sequence length="84" mass="9332">YLQLPDIFSPIRETPPQIESQVAEVAIITPFDNEEPPETQGTTPVEATSDEFREDLFSGDNISVLSNTRRGHNRVTNCAICSIL</sequence>
<reference evidence="1" key="1">
    <citation type="submission" date="2020-11" db="EMBL/GenBank/DDBJ databases">
        <authorList>
            <person name="Tran Van P."/>
        </authorList>
    </citation>
    <scope>NUCLEOTIDE SEQUENCE</scope>
</reference>